<organism evidence="8 9">
    <name type="scientific">Cotesia congregata</name>
    <name type="common">Parasitoid wasp</name>
    <name type="synonym">Apanteles congregatus</name>
    <dbReference type="NCBI Taxonomy" id="51543"/>
    <lineage>
        <taxon>Eukaryota</taxon>
        <taxon>Metazoa</taxon>
        <taxon>Ecdysozoa</taxon>
        <taxon>Arthropoda</taxon>
        <taxon>Hexapoda</taxon>
        <taxon>Insecta</taxon>
        <taxon>Pterygota</taxon>
        <taxon>Neoptera</taxon>
        <taxon>Endopterygota</taxon>
        <taxon>Hymenoptera</taxon>
        <taxon>Apocrita</taxon>
        <taxon>Ichneumonoidea</taxon>
        <taxon>Braconidae</taxon>
        <taxon>Microgastrinae</taxon>
        <taxon>Cotesia</taxon>
    </lineage>
</organism>
<keyword evidence="1" id="KW-0479">Metal-binding</keyword>
<keyword evidence="5" id="KW-0325">Glycoprotein</keyword>
<evidence type="ECO:0000256" key="2">
    <source>
        <dbReference type="ARBA" id="ARBA00022801"/>
    </source>
</evidence>
<keyword evidence="4" id="KW-1015">Disulfide bond</keyword>
<dbReference type="Pfam" id="PF17771">
    <property type="entry name" value="ADAMTS_CR_2"/>
    <property type="match status" value="1"/>
</dbReference>
<dbReference type="InterPro" id="IPR024079">
    <property type="entry name" value="MetalloPept_cat_dom_sf"/>
</dbReference>
<evidence type="ECO:0000256" key="4">
    <source>
        <dbReference type="ARBA" id="ARBA00023157"/>
    </source>
</evidence>
<protein>
    <submittedName>
        <fullName evidence="8">Similar to adt-1: A disintegrin and metalloproteinase with thrombospondin motifs adt-1 (Caenorhabditis elegans)</fullName>
    </submittedName>
</protein>
<comment type="caution">
    <text evidence="8">The sequence shown here is derived from an EMBL/GenBank/DDBJ whole genome shotgun (WGS) entry which is preliminary data.</text>
</comment>
<dbReference type="GO" id="GO:0031012">
    <property type="term" value="C:extracellular matrix"/>
    <property type="evidence" value="ECO:0007669"/>
    <property type="project" value="TreeGrafter"/>
</dbReference>
<dbReference type="GO" id="GO:0006508">
    <property type="term" value="P:proteolysis"/>
    <property type="evidence" value="ECO:0007669"/>
    <property type="project" value="TreeGrafter"/>
</dbReference>
<gene>
    <name evidence="8" type="ORF">HICCMSTLAB_LOCUS9541</name>
</gene>
<feature type="signal peptide" evidence="6">
    <location>
        <begin position="1"/>
        <end position="19"/>
    </location>
</feature>
<dbReference type="OrthoDB" id="10035764at2759"/>
<reference evidence="8" key="1">
    <citation type="submission" date="2021-04" db="EMBL/GenBank/DDBJ databases">
        <authorList>
            <person name="Chebbi M.A.C M."/>
        </authorList>
    </citation>
    <scope>NUCLEOTIDE SEQUENCE</scope>
</reference>
<feature type="chain" id="PRO_5035307002" evidence="6">
    <location>
        <begin position="20"/>
        <end position="710"/>
    </location>
</feature>
<dbReference type="Gene3D" id="3.40.390.10">
    <property type="entry name" value="Collagenase (Catalytic Domain)"/>
    <property type="match status" value="1"/>
</dbReference>
<keyword evidence="9" id="KW-1185">Reference proteome</keyword>
<dbReference type="PANTHER" id="PTHR13723">
    <property type="entry name" value="ADAMTS A DISINTEGRIN AND METALLOPROTEASE WITH THROMBOSPONDIN MOTIFS PROTEASE"/>
    <property type="match status" value="1"/>
</dbReference>
<evidence type="ECO:0000256" key="3">
    <source>
        <dbReference type="ARBA" id="ARBA00022833"/>
    </source>
</evidence>
<dbReference type="SUPFAM" id="SSF55486">
    <property type="entry name" value="Metalloproteases ('zincins'), catalytic domain"/>
    <property type="match status" value="1"/>
</dbReference>
<dbReference type="GO" id="GO:0004222">
    <property type="term" value="F:metalloendopeptidase activity"/>
    <property type="evidence" value="ECO:0007669"/>
    <property type="project" value="TreeGrafter"/>
</dbReference>
<sequence>MNSLSSLIILSINLIISSASQDLDIIYFKSHNSTKSEIPISFTAFGQTIKLQLLRNDKLLAPYFQVWRHSDSNVIERLDELSKPLSCHYIHQDELITAAVSLCEEGLQGLVILNNFTLEITPLDKNEQVIFEDVHYDEEMPHVVKRSHLSSFFSPSSYSPYNFNSDYKYPYINSILDTFEKRPRRKLTDELTVELAVFFDEAGYKLFSPFFDHSEKKLRDMLLAYINAVQALFYHPSLGRRINIVLVRLDMMKHQPADLPHYNGERLKLLNSFCNYTAAKNPKNDDDPNHWDIGLYVSGLDFYAYENGEKNSVTMGLATVSGVCLNSYACVIAEFGVTNRFGKPYPSAGTQGETIWSSCSREVAIDLPRTKPCLLDKNLENFDKTLDHSRYLTLPGRTWTAKKQCELLLRDKDADVVTLTNACHTLSCRSPHRSGYYYAGPALEGTICEEGKECRGGECLPALHFLKPQSSGVKGNEGWSKWKEFSCISGCIKKSKGSKIRRRICNNSQNTNGQQFNEDCKGPHYDVMICKDEKLCKKRITAEEFATIKCQEFSEHLPELDKYSSGLQAPHEIGRPWMACAIFCRRKDIASYYTPRIELNDLGVDPYFPDGTWCHNENNQNYFCLQHHCLPEDFRFAKDALRRTTTDFNNLGPQNAQPDQYKIPDEVIKYLSLGINGLPLSKNFPSNVTSTDNEWTDDDYIELPDELLSN</sequence>
<evidence type="ECO:0000259" key="7">
    <source>
        <dbReference type="Pfam" id="PF17771"/>
    </source>
</evidence>
<evidence type="ECO:0000313" key="8">
    <source>
        <dbReference type="EMBL" id="CAG5100413.1"/>
    </source>
</evidence>
<dbReference type="AlphaFoldDB" id="A0A8J2HHV3"/>
<dbReference type="GO" id="GO:0030198">
    <property type="term" value="P:extracellular matrix organization"/>
    <property type="evidence" value="ECO:0007669"/>
    <property type="project" value="TreeGrafter"/>
</dbReference>
<name>A0A8J2HHV3_COTCN</name>
<feature type="domain" description="ADAMTS cysteine-rich" evidence="7">
    <location>
        <begin position="395"/>
        <end position="460"/>
    </location>
</feature>
<dbReference type="PANTHER" id="PTHR13723:SF294">
    <property type="entry name" value="A DISINTEGRIN AND METALLOPROTEINASE WITH THROMBOSPONDIN MOTIFS 7-LIKE PROTEIN"/>
    <property type="match status" value="1"/>
</dbReference>
<dbReference type="InterPro" id="IPR050439">
    <property type="entry name" value="ADAMTS_ADAMTS-like"/>
</dbReference>
<dbReference type="EMBL" id="CAJNRD030001122">
    <property type="protein sequence ID" value="CAG5100413.1"/>
    <property type="molecule type" value="Genomic_DNA"/>
</dbReference>
<proteinExistence type="predicted"/>
<dbReference type="GO" id="GO:0046872">
    <property type="term" value="F:metal ion binding"/>
    <property type="evidence" value="ECO:0007669"/>
    <property type="project" value="UniProtKB-KW"/>
</dbReference>
<keyword evidence="3" id="KW-0862">Zinc</keyword>
<dbReference type="InterPro" id="IPR041645">
    <property type="entry name" value="ADAMTS_CR_2"/>
</dbReference>
<keyword evidence="6" id="KW-0732">Signal</keyword>
<evidence type="ECO:0000256" key="5">
    <source>
        <dbReference type="ARBA" id="ARBA00023180"/>
    </source>
</evidence>
<evidence type="ECO:0000256" key="1">
    <source>
        <dbReference type="ARBA" id="ARBA00022723"/>
    </source>
</evidence>
<evidence type="ECO:0000256" key="6">
    <source>
        <dbReference type="SAM" id="SignalP"/>
    </source>
</evidence>
<accession>A0A8J2HHV3</accession>
<dbReference type="Gene3D" id="3.40.1620.60">
    <property type="match status" value="1"/>
</dbReference>
<evidence type="ECO:0000313" key="9">
    <source>
        <dbReference type="Proteomes" id="UP000786811"/>
    </source>
</evidence>
<keyword evidence="2" id="KW-0378">Hydrolase</keyword>
<dbReference type="Proteomes" id="UP000786811">
    <property type="component" value="Unassembled WGS sequence"/>
</dbReference>